<feature type="transmembrane region" description="Helical" evidence="5">
    <location>
        <begin position="304"/>
        <end position="324"/>
    </location>
</feature>
<dbReference type="EMBL" id="CP000852">
    <property type="protein sequence ID" value="ABW02432.1"/>
    <property type="molecule type" value="Genomic_DNA"/>
</dbReference>
<dbReference type="SUPFAM" id="SSF103473">
    <property type="entry name" value="MFS general substrate transporter"/>
    <property type="match status" value="1"/>
</dbReference>
<feature type="transmembrane region" description="Helical" evidence="5">
    <location>
        <begin position="168"/>
        <end position="185"/>
    </location>
</feature>
<dbReference type="InterPro" id="IPR036259">
    <property type="entry name" value="MFS_trans_sf"/>
</dbReference>
<dbReference type="AlphaFoldDB" id="A8M9W1"/>
<feature type="transmembrane region" description="Helical" evidence="5">
    <location>
        <begin position="141"/>
        <end position="162"/>
    </location>
</feature>
<dbReference type="PROSITE" id="PS50850">
    <property type="entry name" value="MFS"/>
    <property type="match status" value="1"/>
</dbReference>
<dbReference type="HOGENOM" id="CLU_025894_3_1_2"/>
<dbReference type="eggNOG" id="arCOG00132">
    <property type="taxonomic scope" value="Archaea"/>
</dbReference>
<keyword evidence="2 5" id="KW-0812">Transmembrane</keyword>
<evidence type="ECO:0000313" key="7">
    <source>
        <dbReference type="EMBL" id="ABW02432.1"/>
    </source>
</evidence>
<feature type="transmembrane region" description="Helical" evidence="5">
    <location>
        <begin position="35"/>
        <end position="61"/>
    </location>
</feature>
<dbReference type="GO" id="GO:0022857">
    <property type="term" value="F:transmembrane transporter activity"/>
    <property type="evidence" value="ECO:0007669"/>
    <property type="project" value="InterPro"/>
</dbReference>
<name>A8M9W1_CALMQ</name>
<accession>A8M9W1</accession>
<feature type="transmembrane region" description="Helical" evidence="5">
    <location>
        <begin position="252"/>
        <end position="270"/>
    </location>
</feature>
<dbReference type="Pfam" id="PF07690">
    <property type="entry name" value="MFS_1"/>
    <property type="match status" value="1"/>
</dbReference>
<dbReference type="PANTHER" id="PTHR23520">
    <property type="entry name" value="TRANSPORTER, PUTATIVE (AFU_ORTHOLOGUE AFUA_3G04000)-RELATED"/>
    <property type="match status" value="1"/>
</dbReference>
<proteinExistence type="predicted"/>
<feature type="transmembrane region" description="Helical" evidence="5">
    <location>
        <begin position="371"/>
        <end position="392"/>
    </location>
</feature>
<evidence type="ECO:0000313" key="8">
    <source>
        <dbReference type="Proteomes" id="UP000001137"/>
    </source>
</evidence>
<comment type="subcellular location">
    <subcellularLocation>
        <location evidence="1">Membrane</location>
        <topology evidence="1">Multi-pass membrane protein</topology>
    </subcellularLocation>
</comment>
<dbReference type="OrthoDB" id="28454at2157"/>
<dbReference type="Proteomes" id="UP000001137">
    <property type="component" value="Chromosome"/>
</dbReference>
<dbReference type="Gene3D" id="1.20.1250.20">
    <property type="entry name" value="MFS general substrate transporter like domains"/>
    <property type="match status" value="2"/>
</dbReference>
<dbReference type="PANTHER" id="PTHR23520:SF5">
    <property type="entry name" value="TRANSPORTER, PUTATIVE (AFU_ORTHOLOGUE AFUA_3G04000)-RELATED"/>
    <property type="match status" value="1"/>
</dbReference>
<dbReference type="InterPro" id="IPR020846">
    <property type="entry name" value="MFS_dom"/>
</dbReference>
<feature type="transmembrane region" description="Helical" evidence="5">
    <location>
        <begin position="73"/>
        <end position="90"/>
    </location>
</feature>
<evidence type="ECO:0000256" key="5">
    <source>
        <dbReference type="SAM" id="Phobius"/>
    </source>
</evidence>
<evidence type="ECO:0000256" key="4">
    <source>
        <dbReference type="ARBA" id="ARBA00023136"/>
    </source>
</evidence>
<keyword evidence="3 5" id="KW-1133">Transmembrane helix</keyword>
<sequence>MSDRRDLILILSSRVLRSIATGALGVTTGLYLYNVLHLSATLIGVFFGVGAFATPLMSLYFGRLGDCYGRKRMLLIALLFLPAATAILLLTSNYALLLVAAALGGFGTAGALASGSVGAIVAPMMTALLADKTNEENRTMVYSLLNLASGLAGAVGALLAHLSYREGFMIALGLSTASFLAILPVRDRYSESAVKGRCGSVNGRLDEKDRRVIRRFVLTGAFNGIGQGLVTPFLPIIFEILLKIPKGEIGNIFFLGGVAAALISLLTPVITSRLGFVRTVVLTRSISTAALVTLPFVNRFSPVLSYDVAIAMVAYLIYVMFRVVSLPAQSALMMSLVSQGSRSTTAGANQAARLLPSAAATLSSGAMIDYVALPVPFIIAVIINGVNIYLYTRFFKDVRTGRGVRSIIVE</sequence>
<dbReference type="RefSeq" id="WP_012186651.1">
    <property type="nucleotide sequence ID" value="NC_009954.1"/>
</dbReference>
<dbReference type="PRINTS" id="PR01035">
    <property type="entry name" value="TCRTETA"/>
</dbReference>
<organism evidence="7 8">
    <name type="scientific">Caldivirga maquilingensis (strain ATCC 700844 / DSM 13496 / JCM 10307 / IC-167)</name>
    <dbReference type="NCBI Taxonomy" id="397948"/>
    <lineage>
        <taxon>Archaea</taxon>
        <taxon>Thermoproteota</taxon>
        <taxon>Thermoprotei</taxon>
        <taxon>Thermoproteales</taxon>
        <taxon>Thermoproteaceae</taxon>
        <taxon>Caldivirga</taxon>
    </lineage>
</organism>
<gene>
    <name evidence="7" type="ordered locus">Cmaq_1609</name>
</gene>
<dbReference type="InterPro" id="IPR011701">
    <property type="entry name" value="MFS"/>
</dbReference>
<reference evidence="7 8" key="1">
    <citation type="submission" date="2007-10" db="EMBL/GenBank/DDBJ databases">
        <title>Complete sequence of Caldivirga maquilingensis IC-167.</title>
        <authorList>
            <consortium name="US DOE Joint Genome Institute"/>
            <person name="Copeland A."/>
            <person name="Lucas S."/>
            <person name="Lapidus A."/>
            <person name="Barry K."/>
            <person name="Glavina del Rio T."/>
            <person name="Dalin E."/>
            <person name="Tice H."/>
            <person name="Pitluck S."/>
            <person name="Saunders E."/>
            <person name="Brettin T."/>
            <person name="Bruce D."/>
            <person name="Detter J.C."/>
            <person name="Han C."/>
            <person name="Schmutz J."/>
            <person name="Larimer F."/>
            <person name="Land M."/>
            <person name="Hauser L."/>
            <person name="Kyrpides N."/>
            <person name="Ivanova N."/>
            <person name="Biddle J.F."/>
            <person name="Zhang Z."/>
            <person name="Fitz-Gibbon S.T."/>
            <person name="Lowe T.M."/>
            <person name="Saltikov C."/>
            <person name="House C.H."/>
            <person name="Richardson P."/>
        </authorList>
    </citation>
    <scope>NUCLEOTIDE SEQUENCE [LARGE SCALE GENOMIC DNA]</scope>
    <source>
        <strain evidence="8">ATCC 700844 / DSM 13496 / JCM 10307 / IC-167</strain>
    </source>
</reference>
<keyword evidence="8" id="KW-1185">Reference proteome</keyword>
<evidence type="ECO:0000256" key="1">
    <source>
        <dbReference type="ARBA" id="ARBA00004141"/>
    </source>
</evidence>
<evidence type="ECO:0000256" key="3">
    <source>
        <dbReference type="ARBA" id="ARBA00022989"/>
    </source>
</evidence>
<dbReference type="KEGG" id="cma:Cmaq_1609"/>
<feature type="transmembrane region" description="Helical" evidence="5">
    <location>
        <begin position="96"/>
        <end position="129"/>
    </location>
</feature>
<keyword evidence="4 5" id="KW-0472">Membrane</keyword>
<dbReference type="STRING" id="397948.Cmaq_1609"/>
<dbReference type="GeneID" id="5708660"/>
<evidence type="ECO:0000259" key="6">
    <source>
        <dbReference type="PROSITE" id="PS50850"/>
    </source>
</evidence>
<feature type="domain" description="Major facilitator superfamily (MFS) profile" evidence="6">
    <location>
        <begin position="6"/>
        <end position="399"/>
    </location>
</feature>
<evidence type="ECO:0000256" key="2">
    <source>
        <dbReference type="ARBA" id="ARBA00022692"/>
    </source>
</evidence>
<protein>
    <submittedName>
        <fullName evidence="7">Major facilitator superfamily MFS_1</fullName>
    </submittedName>
</protein>
<dbReference type="GO" id="GO:0016020">
    <property type="term" value="C:membrane"/>
    <property type="evidence" value="ECO:0007669"/>
    <property type="project" value="UniProtKB-SubCell"/>
</dbReference>
<dbReference type="InterPro" id="IPR001958">
    <property type="entry name" value="Tet-R_TetA/multi-R_MdtG-like"/>
</dbReference>